<dbReference type="PANTHER" id="PTHR31920:SF121">
    <property type="entry name" value="TF-B3 DOMAIN-CONTAINING PROTEIN"/>
    <property type="match status" value="1"/>
</dbReference>
<dbReference type="PANTHER" id="PTHR31920">
    <property type="entry name" value="B3 DOMAIN-CONTAINING"/>
    <property type="match status" value="1"/>
</dbReference>
<dbReference type="CDD" id="cd10017">
    <property type="entry name" value="B3_DNA"/>
    <property type="match status" value="2"/>
</dbReference>
<dbReference type="PROSITE" id="PS50863">
    <property type="entry name" value="B3"/>
    <property type="match status" value="1"/>
</dbReference>
<dbReference type="InterPro" id="IPR015300">
    <property type="entry name" value="DNA-bd_pseudobarrel_sf"/>
</dbReference>
<proteinExistence type="predicted"/>
<organism evidence="7 8">
    <name type="scientific">Liquidambar formosana</name>
    <name type="common">Formosan gum</name>
    <dbReference type="NCBI Taxonomy" id="63359"/>
    <lineage>
        <taxon>Eukaryota</taxon>
        <taxon>Viridiplantae</taxon>
        <taxon>Streptophyta</taxon>
        <taxon>Embryophyta</taxon>
        <taxon>Tracheophyta</taxon>
        <taxon>Spermatophyta</taxon>
        <taxon>Magnoliopsida</taxon>
        <taxon>eudicotyledons</taxon>
        <taxon>Gunneridae</taxon>
        <taxon>Pentapetalae</taxon>
        <taxon>Saxifragales</taxon>
        <taxon>Altingiaceae</taxon>
        <taxon>Liquidambar</taxon>
    </lineage>
</organism>
<comment type="caution">
    <text evidence="7">The sequence shown here is derived from an EMBL/GenBank/DDBJ whole genome shotgun (WGS) entry which is preliminary data.</text>
</comment>
<dbReference type="Proteomes" id="UP001415857">
    <property type="component" value="Unassembled WGS sequence"/>
</dbReference>
<evidence type="ECO:0000259" key="6">
    <source>
        <dbReference type="PROSITE" id="PS50863"/>
    </source>
</evidence>
<evidence type="ECO:0000256" key="2">
    <source>
        <dbReference type="ARBA" id="ARBA00023015"/>
    </source>
</evidence>
<dbReference type="SUPFAM" id="SSF101936">
    <property type="entry name" value="DNA-binding pseudobarrel domain"/>
    <property type="match status" value="2"/>
</dbReference>
<dbReference type="GO" id="GO:0005634">
    <property type="term" value="C:nucleus"/>
    <property type="evidence" value="ECO:0007669"/>
    <property type="project" value="UniProtKB-SubCell"/>
</dbReference>
<name>A0AAP0S0Z9_LIQFO</name>
<keyword evidence="3" id="KW-0238">DNA-binding</keyword>
<dbReference type="SMART" id="SM01019">
    <property type="entry name" value="B3"/>
    <property type="match status" value="1"/>
</dbReference>
<dbReference type="InterPro" id="IPR050655">
    <property type="entry name" value="Plant_B3_domain"/>
</dbReference>
<evidence type="ECO:0000313" key="7">
    <source>
        <dbReference type="EMBL" id="KAK9285272.1"/>
    </source>
</evidence>
<evidence type="ECO:0000256" key="4">
    <source>
        <dbReference type="ARBA" id="ARBA00023163"/>
    </source>
</evidence>
<gene>
    <name evidence="7" type="ORF">L1049_024462</name>
</gene>
<dbReference type="Gene3D" id="2.40.330.10">
    <property type="entry name" value="DNA-binding pseudobarrel domain"/>
    <property type="match status" value="2"/>
</dbReference>
<dbReference type="InterPro" id="IPR003340">
    <property type="entry name" value="B3_DNA-bd"/>
</dbReference>
<evidence type="ECO:0000256" key="3">
    <source>
        <dbReference type="ARBA" id="ARBA00023125"/>
    </source>
</evidence>
<reference evidence="7 8" key="1">
    <citation type="journal article" date="2024" name="Plant J.">
        <title>Genome sequences and population genomics reveal climatic adaptation and genomic divergence between two closely related sweetgum species.</title>
        <authorList>
            <person name="Xu W.Q."/>
            <person name="Ren C.Q."/>
            <person name="Zhang X.Y."/>
            <person name="Comes H.P."/>
            <person name="Liu X.H."/>
            <person name="Li Y.G."/>
            <person name="Kettle C.J."/>
            <person name="Jalonen R."/>
            <person name="Gaisberger H."/>
            <person name="Ma Y.Z."/>
            <person name="Qiu Y.X."/>
        </authorList>
    </citation>
    <scope>NUCLEOTIDE SEQUENCE [LARGE SCALE GENOMIC DNA]</scope>
    <source>
        <strain evidence="7">Hangzhou</strain>
    </source>
</reference>
<keyword evidence="4" id="KW-0804">Transcription</keyword>
<keyword evidence="2" id="KW-0805">Transcription regulation</keyword>
<sequence length="211" mass="23745">MARMPRRRPSFFKVLMGNFTEKLRIPPAFVKNFEGMLSNKSILKTDTRRSCVVNVEQNGRDCFFTNGWRKFVRNHHLEIGDFLVFWLVGDSTFEVVTYGRSGCPKNVNSAIERQSNLSAQSRGNPFMDGKLATSLPGKMEIVSEGGGVEPAGFAEPKHPYFVAIMKKHNKSRIAIPKKFGTETGMASKTNAVLKDPKGKQWRVKVCERDNG</sequence>
<feature type="domain" description="TF-B3" evidence="6">
    <location>
        <begin position="8"/>
        <end position="101"/>
    </location>
</feature>
<keyword evidence="5" id="KW-0539">Nucleus</keyword>
<dbReference type="EMBL" id="JBBPBK010000005">
    <property type="protein sequence ID" value="KAK9285272.1"/>
    <property type="molecule type" value="Genomic_DNA"/>
</dbReference>
<evidence type="ECO:0000313" key="8">
    <source>
        <dbReference type="Proteomes" id="UP001415857"/>
    </source>
</evidence>
<comment type="subcellular location">
    <subcellularLocation>
        <location evidence="1">Nucleus</location>
    </subcellularLocation>
</comment>
<evidence type="ECO:0000256" key="5">
    <source>
        <dbReference type="ARBA" id="ARBA00023242"/>
    </source>
</evidence>
<evidence type="ECO:0000256" key="1">
    <source>
        <dbReference type="ARBA" id="ARBA00004123"/>
    </source>
</evidence>
<protein>
    <recommendedName>
        <fullName evidence="6">TF-B3 domain-containing protein</fullName>
    </recommendedName>
</protein>
<dbReference type="GO" id="GO:0003677">
    <property type="term" value="F:DNA binding"/>
    <property type="evidence" value="ECO:0007669"/>
    <property type="project" value="UniProtKB-KW"/>
</dbReference>
<keyword evidence="8" id="KW-1185">Reference proteome</keyword>
<dbReference type="Pfam" id="PF02362">
    <property type="entry name" value="B3"/>
    <property type="match status" value="1"/>
</dbReference>
<accession>A0AAP0S0Z9</accession>
<dbReference type="AlphaFoldDB" id="A0AAP0S0Z9"/>